<evidence type="ECO:0000313" key="4">
    <source>
        <dbReference type="Proteomes" id="UP000694383"/>
    </source>
</evidence>
<dbReference type="FunFam" id="2.60.40.10:FF:000107">
    <property type="entry name" value="Myosin, light chain kinase a"/>
    <property type="match status" value="1"/>
</dbReference>
<dbReference type="SMART" id="SM00408">
    <property type="entry name" value="IGc2"/>
    <property type="match status" value="1"/>
</dbReference>
<dbReference type="InterPro" id="IPR007110">
    <property type="entry name" value="Ig-like_dom"/>
</dbReference>
<dbReference type="AlphaFoldDB" id="A0A8C8DK30"/>
<evidence type="ECO:0000256" key="1">
    <source>
        <dbReference type="ARBA" id="ARBA00023319"/>
    </source>
</evidence>
<dbReference type="PANTHER" id="PTHR47633">
    <property type="entry name" value="IMMUNOGLOBULIN"/>
    <property type="match status" value="1"/>
</dbReference>
<keyword evidence="4" id="KW-1185">Reference proteome</keyword>
<dbReference type="Gene3D" id="1.20.5.190">
    <property type="match status" value="1"/>
</dbReference>
<dbReference type="InterPro" id="IPR003598">
    <property type="entry name" value="Ig_sub2"/>
</dbReference>
<accession>A0A8C8DK30</accession>
<feature type="domain" description="Ig-like" evidence="2">
    <location>
        <begin position="23"/>
        <end position="111"/>
    </location>
</feature>
<dbReference type="Proteomes" id="UP000694383">
    <property type="component" value="Unplaced"/>
</dbReference>
<dbReference type="SUPFAM" id="SSF48726">
    <property type="entry name" value="Immunoglobulin"/>
    <property type="match status" value="1"/>
</dbReference>
<sequence>MKEAAIKIQAAFKGYKTRKEMRPLFKDVFKTQNADLHGTLILKCTVEGKPSSVRWLKNGRHITNDQRCQITTAEDGECTLIIKNLINSDSGVYTCEVANTFGSVSYNGNITVVKPGQPAAEVPIHPPLAAITPLQLAPSKPEPQVQTHEAQAPTSVTGTASFVESISLWETYNLTEPATRLQERRQSSLLVKMLPLFYIFSRIVLLR</sequence>
<dbReference type="CDD" id="cd23767">
    <property type="entry name" value="IQCD"/>
    <property type="match status" value="1"/>
</dbReference>
<dbReference type="Gene3D" id="2.60.40.10">
    <property type="entry name" value="Immunoglobulins"/>
    <property type="match status" value="1"/>
</dbReference>
<dbReference type="Ensembl" id="ENSOSIT00000011510.1">
    <property type="protein sequence ID" value="ENSOSIP00000010832.1"/>
    <property type="gene ID" value="ENSOSIG00000006586.1"/>
</dbReference>
<proteinExistence type="predicted"/>
<keyword evidence="1" id="KW-0393">Immunoglobulin domain</keyword>
<name>A0A8C8DK30_9TELE</name>
<dbReference type="SMART" id="SM00409">
    <property type="entry name" value="IG"/>
    <property type="match status" value="1"/>
</dbReference>
<dbReference type="GO" id="GO:0003007">
    <property type="term" value="P:heart morphogenesis"/>
    <property type="evidence" value="ECO:0007669"/>
    <property type="project" value="UniProtKB-ARBA"/>
</dbReference>
<evidence type="ECO:0000259" key="2">
    <source>
        <dbReference type="PROSITE" id="PS50835"/>
    </source>
</evidence>
<evidence type="ECO:0000313" key="3">
    <source>
        <dbReference type="Ensembl" id="ENSOSIP00000010832.1"/>
    </source>
</evidence>
<reference evidence="3" key="2">
    <citation type="submission" date="2025-09" db="UniProtKB">
        <authorList>
            <consortium name="Ensembl"/>
        </authorList>
    </citation>
    <scope>IDENTIFICATION</scope>
</reference>
<dbReference type="InterPro" id="IPR013098">
    <property type="entry name" value="Ig_I-set"/>
</dbReference>
<dbReference type="GeneTree" id="ENSGT00940000154756"/>
<dbReference type="InterPro" id="IPR003599">
    <property type="entry name" value="Ig_sub"/>
</dbReference>
<organism evidence="3 4">
    <name type="scientific">Oryzias sinensis</name>
    <name type="common">Chinese medaka</name>
    <dbReference type="NCBI Taxonomy" id="183150"/>
    <lineage>
        <taxon>Eukaryota</taxon>
        <taxon>Metazoa</taxon>
        <taxon>Chordata</taxon>
        <taxon>Craniata</taxon>
        <taxon>Vertebrata</taxon>
        <taxon>Euteleostomi</taxon>
        <taxon>Actinopterygii</taxon>
        <taxon>Neopterygii</taxon>
        <taxon>Teleostei</taxon>
        <taxon>Neoteleostei</taxon>
        <taxon>Acanthomorphata</taxon>
        <taxon>Ovalentaria</taxon>
        <taxon>Atherinomorphae</taxon>
        <taxon>Beloniformes</taxon>
        <taxon>Adrianichthyidae</taxon>
        <taxon>Oryziinae</taxon>
        <taxon>Oryzias</taxon>
    </lineage>
</organism>
<dbReference type="PROSITE" id="PS50835">
    <property type="entry name" value="IG_LIKE"/>
    <property type="match status" value="1"/>
</dbReference>
<dbReference type="Pfam" id="PF07679">
    <property type="entry name" value="I-set"/>
    <property type="match status" value="1"/>
</dbReference>
<dbReference type="SMART" id="SM00015">
    <property type="entry name" value="IQ"/>
    <property type="match status" value="1"/>
</dbReference>
<reference evidence="3" key="1">
    <citation type="submission" date="2025-08" db="UniProtKB">
        <authorList>
            <consortium name="Ensembl"/>
        </authorList>
    </citation>
    <scope>IDENTIFICATION</scope>
</reference>
<protein>
    <recommendedName>
        <fullName evidence="2">Ig-like domain-containing protein</fullName>
    </recommendedName>
</protein>
<dbReference type="PROSITE" id="PS50096">
    <property type="entry name" value="IQ"/>
    <property type="match status" value="1"/>
</dbReference>
<dbReference type="InterPro" id="IPR000048">
    <property type="entry name" value="IQ_motif_EF-hand-BS"/>
</dbReference>
<dbReference type="InterPro" id="IPR013783">
    <property type="entry name" value="Ig-like_fold"/>
</dbReference>
<dbReference type="Pfam" id="PF00612">
    <property type="entry name" value="IQ"/>
    <property type="match status" value="1"/>
</dbReference>
<dbReference type="GO" id="GO:0055013">
    <property type="term" value="P:cardiac muscle cell development"/>
    <property type="evidence" value="ECO:0007669"/>
    <property type="project" value="UniProtKB-ARBA"/>
</dbReference>
<dbReference type="InterPro" id="IPR036179">
    <property type="entry name" value="Ig-like_dom_sf"/>
</dbReference>